<dbReference type="PANTHER" id="PTHR43968:SF8">
    <property type="entry name" value="S-TRANSFERASE, PUTATIVE (AFU_ORTHOLOGUE AFUA_2G00590)-RELATED"/>
    <property type="match status" value="1"/>
</dbReference>
<dbReference type="PROSITE" id="PS51354">
    <property type="entry name" value="GLUTAREDOXIN_2"/>
    <property type="match status" value="1"/>
</dbReference>
<name>A0A3N4JG39_9PEZI</name>
<dbReference type="AlphaFoldDB" id="A0A3N4JG39"/>
<sequence length="233" mass="26044">MSITLYTSRLCPWCHRAHIALTELGLEYKEVAIDLAKPREPWYLEINPRGLVPTLKYNDEIILESGIVSTFLTDLKDNHLVPLPGTPDAALKRARINFFVDTYFSKAQPLVHSAITATDAATKTKHADDLVDVIEKQLAPLLSDAKPFFGGSSRLTLAEVLTASFVIRLYAYSKPGADLFPLEAVEKVKKIPNWQKWADALLVHDSVMGTFQEEDVIRGVKRKLAMRAAEAKK</sequence>
<reference evidence="3 4" key="1">
    <citation type="journal article" date="2018" name="Nat. Ecol. Evol.">
        <title>Pezizomycetes genomes reveal the molecular basis of ectomycorrhizal truffle lifestyle.</title>
        <authorList>
            <person name="Murat C."/>
            <person name="Payen T."/>
            <person name="Noel B."/>
            <person name="Kuo A."/>
            <person name="Morin E."/>
            <person name="Chen J."/>
            <person name="Kohler A."/>
            <person name="Krizsan K."/>
            <person name="Balestrini R."/>
            <person name="Da Silva C."/>
            <person name="Montanini B."/>
            <person name="Hainaut M."/>
            <person name="Levati E."/>
            <person name="Barry K.W."/>
            <person name="Belfiori B."/>
            <person name="Cichocki N."/>
            <person name="Clum A."/>
            <person name="Dockter R.B."/>
            <person name="Fauchery L."/>
            <person name="Guy J."/>
            <person name="Iotti M."/>
            <person name="Le Tacon F."/>
            <person name="Lindquist E.A."/>
            <person name="Lipzen A."/>
            <person name="Malagnac F."/>
            <person name="Mello A."/>
            <person name="Molinier V."/>
            <person name="Miyauchi S."/>
            <person name="Poulain J."/>
            <person name="Riccioni C."/>
            <person name="Rubini A."/>
            <person name="Sitrit Y."/>
            <person name="Splivallo R."/>
            <person name="Traeger S."/>
            <person name="Wang M."/>
            <person name="Zifcakova L."/>
            <person name="Wipf D."/>
            <person name="Zambonelli A."/>
            <person name="Paolocci F."/>
            <person name="Nowrousian M."/>
            <person name="Ottonello S."/>
            <person name="Baldrian P."/>
            <person name="Spatafora J.W."/>
            <person name="Henrissat B."/>
            <person name="Nagy L.G."/>
            <person name="Aury J.M."/>
            <person name="Wincker P."/>
            <person name="Grigoriev I.V."/>
            <person name="Bonfante P."/>
            <person name="Martin F.M."/>
        </authorList>
    </citation>
    <scope>NUCLEOTIDE SEQUENCE [LARGE SCALE GENOMIC DNA]</scope>
    <source>
        <strain evidence="3 4">120613-1</strain>
    </source>
</reference>
<feature type="domain" description="GST C-terminal" evidence="2">
    <location>
        <begin position="89"/>
        <end position="233"/>
    </location>
</feature>
<dbReference type="PROSITE" id="PS50404">
    <property type="entry name" value="GST_NTER"/>
    <property type="match status" value="1"/>
</dbReference>
<dbReference type="SUPFAM" id="SSF47616">
    <property type="entry name" value="GST C-terminal domain-like"/>
    <property type="match status" value="1"/>
</dbReference>
<dbReference type="InterPro" id="IPR036282">
    <property type="entry name" value="Glutathione-S-Trfase_C_sf"/>
</dbReference>
<protein>
    <submittedName>
        <fullName evidence="3">Thioredoxin-like protein</fullName>
    </submittedName>
</protein>
<dbReference type="SFLD" id="SFLDG00358">
    <property type="entry name" value="Main_(cytGST)"/>
    <property type="match status" value="1"/>
</dbReference>
<keyword evidence="4" id="KW-1185">Reference proteome</keyword>
<dbReference type="CDD" id="cd00570">
    <property type="entry name" value="GST_N_family"/>
    <property type="match status" value="1"/>
</dbReference>
<dbReference type="InterPro" id="IPR036249">
    <property type="entry name" value="Thioredoxin-like_sf"/>
</dbReference>
<dbReference type="InterPro" id="IPR050983">
    <property type="entry name" value="GST_Omega/HSP26"/>
</dbReference>
<dbReference type="PANTHER" id="PTHR43968">
    <property type="match status" value="1"/>
</dbReference>
<dbReference type="Proteomes" id="UP000276215">
    <property type="component" value="Unassembled WGS sequence"/>
</dbReference>
<proteinExistence type="predicted"/>
<dbReference type="STRING" id="1336337.A0A3N4JG39"/>
<dbReference type="Gene3D" id="1.20.1050.10">
    <property type="match status" value="1"/>
</dbReference>
<evidence type="ECO:0000313" key="3">
    <source>
        <dbReference type="EMBL" id="RPA92804.1"/>
    </source>
</evidence>
<dbReference type="SFLD" id="SFLDS00019">
    <property type="entry name" value="Glutathione_Transferase_(cytos"/>
    <property type="match status" value="1"/>
</dbReference>
<organism evidence="3 4">
    <name type="scientific">Choiromyces venosus 120613-1</name>
    <dbReference type="NCBI Taxonomy" id="1336337"/>
    <lineage>
        <taxon>Eukaryota</taxon>
        <taxon>Fungi</taxon>
        <taxon>Dikarya</taxon>
        <taxon>Ascomycota</taxon>
        <taxon>Pezizomycotina</taxon>
        <taxon>Pezizomycetes</taxon>
        <taxon>Pezizales</taxon>
        <taxon>Tuberaceae</taxon>
        <taxon>Choiromyces</taxon>
    </lineage>
</organism>
<evidence type="ECO:0000313" key="4">
    <source>
        <dbReference type="Proteomes" id="UP000276215"/>
    </source>
</evidence>
<dbReference type="PROSITE" id="PS00195">
    <property type="entry name" value="GLUTAREDOXIN_1"/>
    <property type="match status" value="1"/>
</dbReference>
<dbReference type="PROSITE" id="PS50405">
    <property type="entry name" value="GST_CTER"/>
    <property type="match status" value="1"/>
</dbReference>
<dbReference type="InterPro" id="IPR010987">
    <property type="entry name" value="Glutathione-S-Trfase_C-like"/>
</dbReference>
<dbReference type="SUPFAM" id="SSF52833">
    <property type="entry name" value="Thioredoxin-like"/>
    <property type="match status" value="1"/>
</dbReference>
<dbReference type="InterPro" id="IPR040079">
    <property type="entry name" value="Glutathione_S-Trfase"/>
</dbReference>
<feature type="domain" description="GST N-terminal" evidence="1">
    <location>
        <begin position="1"/>
        <end position="80"/>
    </location>
</feature>
<dbReference type="OrthoDB" id="202840at2759"/>
<dbReference type="Pfam" id="PF13417">
    <property type="entry name" value="GST_N_3"/>
    <property type="match status" value="1"/>
</dbReference>
<dbReference type="Gene3D" id="3.40.30.10">
    <property type="entry name" value="Glutaredoxin"/>
    <property type="match status" value="1"/>
</dbReference>
<gene>
    <name evidence="3" type="ORF">L873DRAFT_129165</name>
</gene>
<dbReference type="InterPro" id="IPR004045">
    <property type="entry name" value="Glutathione_S-Trfase_N"/>
</dbReference>
<accession>A0A3N4JG39</accession>
<dbReference type="GO" id="GO:0005737">
    <property type="term" value="C:cytoplasm"/>
    <property type="evidence" value="ECO:0007669"/>
    <property type="project" value="TreeGrafter"/>
</dbReference>
<dbReference type="EMBL" id="ML120464">
    <property type="protein sequence ID" value="RPA92804.1"/>
    <property type="molecule type" value="Genomic_DNA"/>
</dbReference>
<evidence type="ECO:0000259" key="1">
    <source>
        <dbReference type="PROSITE" id="PS50404"/>
    </source>
</evidence>
<evidence type="ECO:0000259" key="2">
    <source>
        <dbReference type="PROSITE" id="PS50405"/>
    </source>
</evidence>
<dbReference type="InterPro" id="IPR011767">
    <property type="entry name" value="GLR_AS"/>
</dbReference>